<name>A0ABN6CTC8_9ACTN</name>
<gene>
    <name evidence="1" type="ORF">Aiant_85360</name>
</gene>
<organism evidence="1 2">
    <name type="scientific">Actinoplanes ianthinogenes</name>
    <dbReference type="NCBI Taxonomy" id="122358"/>
    <lineage>
        <taxon>Bacteria</taxon>
        <taxon>Bacillati</taxon>
        <taxon>Actinomycetota</taxon>
        <taxon>Actinomycetes</taxon>
        <taxon>Micromonosporales</taxon>
        <taxon>Micromonosporaceae</taxon>
        <taxon>Actinoplanes</taxon>
    </lineage>
</organism>
<accession>A0ABN6CTC8</accession>
<dbReference type="EMBL" id="AP023356">
    <property type="protein sequence ID" value="BCJ47879.1"/>
    <property type="molecule type" value="Genomic_DNA"/>
</dbReference>
<dbReference type="RefSeq" id="WP_189330232.1">
    <property type="nucleotide sequence ID" value="NZ_AP023356.1"/>
</dbReference>
<dbReference type="Proteomes" id="UP000676967">
    <property type="component" value="Chromosome"/>
</dbReference>
<sequence length="59" mass="6429">MEQDTSVPRSITDILVERGVPVTAEGKARAGRRLREADERRDTASRAALLARLRSGVPA</sequence>
<reference evidence="1 2" key="1">
    <citation type="submission" date="2020-08" db="EMBL/GenBank/DDBJ databases">
        <title>Whole genome shotgun sequence of Actinoplanes ianthinogenes NBRC 13996.</title>
        <authorList>
            <person name="Komaki H."/>
            <person name="Tamura T."/>
        </authorList>
    </citation>
    <scope>NUCLEOTIDE SEQUENCE [LARGE SCALE GENOMIC DNA]</scope>
    <source>
        <strain evidence="1 2">NBRC 13996</strain>
    </source>
</reference>
<proteinExistence type="predicted"/>
<protein>
    <submittedName>
        <fullName evidence="1">Uncharacterized protein</fullName>
    </submittedName>
</protein>
<keyword evidence="2" id="KW-1185">Reference proteome</keyword>
<evidence type="ECO:0000313" key="1">
    <source>
        <dbReference type="EMBL" id="BCJ47879.1"/>
    </source>
</evidence>
<evidence type="ECO:0000313" key="2">
    <source>
        <dbReference type="Proteomes" id="UP000676967"/>
    </source>
</evidence>